<keyword evidence="2 12" id="KW-0813">Transport</keyword>
<dbReference type="GO" id="GO:0005886">
    <property type="term" value="C:plasma membrane"/>
    <property type="evidence" value="ECO:0007669"/>
    <property type="project" value="UniProtKB-SubCell"/>
</dbReference>
<dbReference type="Pfam" id="PF00430">
    <property type="entry name" value="ATP-synt_B"/>
    <property type="match status" value="1"/>
</dbReference>
<evidence type="ECO:0000256" key="14">
    <source>
        <dbReference type="SAM" id="Coils"/>
    </source>
</evidence>
<name>A0A6N2YNH4_9FIRM</name>
<dbReference type="GO" id="GO:0046961">
    <property type="term" value="F:proton-transporting ATPase activity, rotational mechanism"/>
    <property type="evidence" value="ECO:0007669"/>
    <property type="project" value="TreeGrafter"/>
</dbReference>
<keyword evidence="5 12" id="KW-0375">Hydrogen ion transport</keyword>
<evidence type="ECO:0000256" key="2">
    <source>
        <dbReference type="ARBA" id="ARBA00022448"/>
    </source>
</evidence>
<evidence type="ECO:0000256" key="4">
    <source>
        <dbReference type="ARBA" id="ARBA00022692"/>
    </source>
</evidence>
<keyword evidence="6 12" id="KW-1133">Transmembrane helix</keyword>
<keyword evidence="8 12" id="KW-0472">Membrane</keyword>
<evidence type="ECO:0000256" key="7">
    <source>
        <dbReference type="ARBA" id="ARBA00023065"/>
    </source>
</evidence>
<organism evidence="15">
    <name type="scientific">Veillonella ratti</name>
    <dbReference type="NCBI Taxonomy" id="103892"/>
    <lineage>
        <taxon>Bacteria</taxon>
        <taxon>Bacillati</taxon>
        <taxon>Bacillota</taxon>
        <taxon>Negativicutes</taxon>
        <taxon>Veillonellales</taxon>
        <taxon>Veillonellaceae</taxon>
        <taxon>Veillonella</taxon>
    </lineage>
</organism>
<dbReference type="HAMAP" id="MF_01398">
    <property type="entry name" value="ATP_synth_b_bprime"/>
    <property type="match status" value="1"/>
</dbReference>
<feature type="transmembrane region" description="Helical" evidence="12">
    <location>
        <begin position="12"/>
        <end position="31"/>
    </location>
</feature>
<keyword evidence="7 12" id="KW-0406">Ion transport</keyword>
<evidence type="ECO:0000313" key="15">
    <source>
        <dbReference type="EMBL" id="VYT67627.1"/>
    </source>
</evidence>
<dbReference type="InterPro" id="IPR050059">
    <property type="entry name" value="ATP_synthase_B_chain"/>
</dbReference>
<keyword evidence="14" id="KW-0175">Coiled coil</keyword>
<proteinExistence type="inferred from homology"/>
<comment type="subunit">
    <text evidence="12">F-type ATPases have 2 components, F(1) - the catalytic core - and F(0) - the membrane proton channel. F(1) has five subunits: alpha(3), beta(3), gamma(1), delta(1), epsilon(1). F(0) has three main subunits: a(1), b(2) and c(10-14). The alpha and beta chains form an alternating ring which encloses part of the gamma chain. F(1) is attached to F(0) by a central stalk formed by the gamma and epsilon chains, while a peripheral stalk is formed by the delta and b chains.</text>
</comment>
<evidence type="ECO:0000256" key="8">
    <source>
        <dbReference type="ARBA" id="ARBA00023136"/>
    </source>
</evidence>
<keyword evidence="12" id="KW-1003">Cell membrane</keyword>
<dbReference type="PANTHER" id="PTHR33445">
    <property type="entry name" value="ATP SYNTHASE SUBUNIT B', CHLOROPLASTIC"/>
    <property type="match status" value="1"/>
</dbReference>
<keyword evidence="9 12" id="KW-0066">ATP synthesis</keyword>
<evidence type="ECO:0000256" key="3">
    <source>
        <dbReference type="ARBA" id="ARBA00022547"/>
    </source>
</evidence>
<evidence type="ECO:0000256" key="6">
    <source>
        <dbReference type="ARBA" id="ARBA00022989"/>
    </source>
</evidence>
<dbReference type="OrthoDB" id="5518984at2"/>
<evidence type="ECO:0000256" key="11">
    <source>
        <dbReference type="ARBA" id="ARBA00037847"/>
    </source>
</evidence>
<dbReference type="InterPro" id="IPR005864">
    <property type="entry name" value="ATP_synth_F0_bsu_bac"/>
</dbReference>
<dbReference type="AlphaFoldDB" id="A0A6N2YNH4"/>
<comment type="subcellular location">
    <subcellularLocation>
        <location evidence="12">Cell membrane</location>
        <topology evidence="12">Single-pass membrane protein</topology>
    </subcellularLocation>
    <subcellularLocation>
        <location evidence="11">Endomembrane system</location>
        <topology evidence="11">Single-pass membrane protein</topology>
    </subcellularLocation>
</comment>
<evidence type="ECO:0000256" key="12">
    <source>
        <dbReference type="HAMAP-Rule" id="MF_01398"/>
    </source>
</evidence>
<protein>
    <recommendedName>
        <fullName evidence="12">ATP synthase subunit b</fullName>
    </recommendedName>
    <alternativeName>
        <fullName evidence="12">ATP synthase F(0) sector subunit b</fullName>
    </alternativeName>
    <alternativeName>
        <fullName evidence="12">ATPase subunit I</fullName>
    </alternativeName>
    <alternativeName>
        <fullName evidence="12">F-type ATPase subunit b</fullName>
        <shortName evidence="12">F-ATPase subunit b</shortName>
    </alternativeName>
</protein>
<dbReference type="NCBIfam" id="TIGR01144">
    <property type="entry name" value="ATP_synt_b"/>
    <property type="match status" value="1"/>
</dbReference>
<gene>
    <name evidence="12 15" type="primary">atpF</name>
    <name evidence="15" type="ORF">VRLFYP33_00291</name>
</gene>
<feature type="coiled-coil region" evidence="14">
    <location>
        <begin position="38"/>
        <end position="123"/>
    </location>
</feature>
<reference evidence="15" key="1">
    <citation type="submission" date="2019-11" db="EMBL/GenBank/DDBJ databases">
        <authorList>
            <person name="Feng L."/>
        </authorList>
    </citation>
    <scope>NUCLEOTIDE SEQUENCE</scope>
    <source>
        <strain evidence="15">VrattiLFYP33</strain>
    </source>
</reference>
<dbReference type="GO" id="GO:0012505">
    <property type="term" value="C:endomembrane system"/>
    <property type="evidence" value="ECO:0007669"/>
    <property type="project" value="UniProtKB-SubCell"/>
</dbReference>
<evidence type="ECO:0000256" key="5">
    <source>
        <dbReference type="ARBA" id="ARBA00022781"/>
    </source>
</evidence>
<dbReference type="PANTHER" id="PTHR33445:SF2">
    <property type="entry name" value="ATP SYNTHASE SUBUNIT B', CHLOROPLASTIC"/>
    <property type="match status" value="1"/>
</dbReference>
<dbReference type="GO" id="GO:0045259">
    <property type="term" value="C:proton-transporting ATP synthase complex"/>
    <property type="evidence" value="ECO:0007669"/>
    <property type="project" value="UniProtKB-KW"/>
</dbReference>
<evidence type="ECO:0000256" key="9">
    <source>
        <dbReference type="ARBA" id="ARBA00023310"/>
    </source>
</evidence>
<accession>A0A6N2YNH4</accession>
<dbReference type="InterPro" id="IPR002146">
    <property type="entry name" value="ATP_synth_b/b'su_bac/chlpt"/>
</dbReference>
<comment type="function">
    <text evidence="10 12">F(1)F(0) ATP synthase produces ATP from ADP in the presence of a proton or sodium gradient. F-type ATPases consist of two structural domains, F(1) containing the extramembraneous catalytic core and F(0) containing the membrane proton channel, linked together by a central stalk and a peripheral stalk. During catalysis, ATP synthesis in the catalytic domain of F(1) is coupled via a rotary mechanism of the central stalk subunits to proton translocation.</text>
</comment>
<evidence type="ECO:0000256" key="13">
    <source>
        <dbReference type="RuleBase" id="RU003848"/>
    </source>
</evidence>
<dbReference type="Gene3D" id="6.10.250.1580">
    <property type="match status" value="1"/>
</dbReference>
<dbReference type="EMBL" id="CACRUX010000002">
    <property type="protein sequence ID" value="VYT67627.1"/>
    <property type="molecule type" value="Genomic_DNA"/>
</dbReference>
<dbReference type="GeneID" id="91963983"/>
<keyword evidence="4 12" id="KW-0812">Transmembrane</keyword>
<sequence>MVEINGTLLVQFINFFILVAILAKFAFKPLVGVMEARRKKIEGDLANAQATLDSAEATKKEYEAQLANARKEAQAIVEKAAQLAERNTQAQIKELKEQLVREKEEARNEIAREQAKAMEKMREDMISLSMAIAGKIVAKNMDSQANVDLVKEAIEKLDSKALG</sequence>
<dbReference type="RefSeq" id="WP_127058712.1">
    <property type="nucleotide sequence ID" value="NZ_CACRUX010000002.1"/>
</dbReference>
<keyword evidence="3 12" id="KW-0138">CF(0)</keyword>
<comment type="similarity">
    <text evidence="1 12 13">Belongs to the ATPase B chain family.</text>
</comment>
<comment type="function">
    <text evidence="12">Component of the F(0) channel, it forms part of the peripheral stalk, linking F(1) to F(0).</text>
</comment>
<evidence type="ECO:0000256" key="10">
    <source>
        <dbReference type="ARBA" id="ARBA00025198"/>
    </source>
</evidence>
<dbReference type="GO" id="GO:0046933">
    <property type="term" value="F:proton-transporting ATP synthase activity, rotational mechanism"/>
    <property type="evidence" value="ECO:0007669"/>
    <property type="project" value="UniProtKB-UniRule"/>
</dbReference>
<dbReference type="CDD" id="cd06503">
    <property type="entry name" value="ATP-synt_Fo_b"/>
    <property type="match status" value="1"/>
</dbReference>
<evidence type="ECO:0000256" key="1">
    <source>
        <dbReference type="ARBA" id="ARBA00005513"/>
    </source>
</evidence>